<evidence type="ECO:0000256" key="1">
    <source>
        <dbReference type="SAM" id="MobiDB-lite"/>
    </source>
</evidence>
<dbReference type="RefSeq" id="WP_055462393.1">
    <property type="nucleotide sequence ID" value="NZ_CYHG01000003.1"/>
</dbReference>
<feature type="compositionally biased region" description="Basic and acidic residues" evidence="1">
    <location>
        <begin position="108"/>
        <end position="126"/>
    </location>
</feature>
<feature type="compositionally biased region" description="Polar residues" evidence="1">
    <location>
        <begin position="244"/>
        <end position="255"/>
    </location>
</feature>
<dbReference type="Proteomes" id="UP000182769">
    <property type="component" value="Unassembled WGS sequence"/>
</dbReference>
<evidence type="ECO:0000313" key="3">
    <source>
        <dbReference type="Proteomes" id="UP000182769"/>
    </source>
</evidence>
<dbReference type="InterPro" id="IPR021973">
    <property type="entry name" value="SprA-related"/>
</dbReference>
<proteinExistence type="predicted"/>
<dbReference type="EMBL" id="CYHG01000003">
    <property type="protein sequence ID" value="CUB03438.1"/>
    <property type="molecule type" value="Genomic_DNA"/>
</dbReference>
<accession>A0A0K6IK04</accession>
<dbReference type="AlphaFoldDB" id="A0A0K6IK04"/>
<dbReference type="OrthoDB" id="9812722at2"/>
<feature type="region of interest" description="Disordered" evidence="1">
    <location>
        <begin position="211"/>
        <end position="255"/>
    </location>
</feature>
<feature type="compositionally biased region" description="Polar residues" evidence="1">
    <location>
        <begin position="224"/>
        <end position="235"/>
    </location>
</feature>
<feature type="compositionally biased region" description="Polar residues" evidence="1">
    <location>
        <begin position="40"/>
        <end position="55"/>
    </location>
</feature>
<reference evidence="3" key="1">
    <citation type="submission" date="2015-08" db="EMBL/GenBank/DDBJ databases">
        <authorList>
            <person name="Varghese N."/>
        </authorList>
    </citation>
    <scope>NUCLEOTIDE SEQUENCE [LARGE SCALE GENOMIC DNA]</scope>
    <source>
        <strain evidence="3">JCM 18476</strain>
    </source>
</reference>
<keyword evidence="3" id="KW-1185">Reference proteome</keyword>
<feature type="region of interest" description="Disordered" evidence="1">
    <location>
        <begin position="1"/>
        <end position="153"/>
    </location>
</feature>
<name>A0A0K6IK04_9GAMM</name>
<evidence type="ECO:0000313" key="2">
    <source>
        <dbReference type="EMBL" id="CUB03438.1"/>
    </source>
</evidence>
<protein>
    <submittedName>
        <fullName evidence="2">SprA-related family</fullName>
    </submittedName>
</protein>
<dbReference type="Pfam" id="PF12118">
    <property type="entry name" value="SprA-related"/>
    <property type="match status" value="1"/>
</dbReference>
<organism evidence="2 3">
    <name type="scientific">Marinomonas fungiae</name>
    <dbReference type="NCBI Taxonomy" id="1137284"/>
    <lineage>
        <taxon>Bacteria</taxon>
        <taxon>Pseudomonadati</taxon>
        <taxon>Pseudomonadota</taxon>
        <taxon>Gammaproteobacteria</taxon>
        <taxon>Oceanospirillales</taxon>
        <taxon>Oceanospirillaceae</taxon>
        <taxon>Marinomonas</taxon>
    </lineage>
</organism>
<feature type="compositionally biased region" description="Polar residues" evidence="1">
    <location>
        <begin position="17"/>
        <end position="31"/>
    </location>
</feature>
<gene>
    <name evidence="2" type="ORF">Ga0061065_103289</name>
</gene>
<dbReference type="STRING" id="1137284.GCA_001418205_01289"/>
<feature type="compositionally biased region" description="Acidic residues" evidence="1">
    <location>
        <begin position="90"/>
        <end position="107"/>
    </location>
</feature>
<sequence>MSGSIPHAIEAHRFSNERSVLSGTPAGQNLSKDSEIEHNPISSRATSDYTVSLSEDAQGLLAKEQQEPESNNVAKPDEQSEPSETLADSDAADSEESDEQGLTEEEQDQVKQLKARDEEVRVHEQAHAATGGQYAGSPSYSYEQGPDGKRYITDGEVPIDISTIPGDPQATIDKMKQVYRAALAPAEPSSADRSIANEAQRNIAEAMSELAQKVAGSGEEDSTKQNAITNRSTLESAYERSGSKHTSGSQIDLVA</sequence>